<dbReference type="OrthoDB" id="442680at2759"/>
<keyword evidence="9" id="KW-1185">Reference proteome</keyword>
<dbReference type="GO" id="GO:0016020">
    <property type="term" value="C:membrane"/>
    <property type="evidence" value="ECO:0007669"/>
    <property type="project" value="UniProtKB-SubCell"/>
</dbReference>
<dbReference type="GO" id="GO:0032468">
    <property type="term" value="P:Golgi calcium ion homeostasis"/>
    <property type="evidence" value="ECO:0007669"/>
    <property type="project" value="TreeGrafter"/>
</dbReference>
<protein>
    <recommendedName>
        <fullName evidence="6">GDT1 family protein</fullName>
    </recommendedName>
</protein>
<proteinExistence type="inferred from homology"/>
<dbReference type="GO" id="GO:0005384">
    <property type="term" value="F:manganese ion transmembrane transporter activity"/>
    <property type="evidence" value="ECO:0007669"/>
    <property type="project" value="TreeGrafter"/>
</dbReference>
<feature type="transmembrane region" description="Helical" evidence="6">
    <location>
        <begin position="66"/>
        <end position="88"/>
    </location>
</feature>
<evidence type="ECO:0000256" key="4">
    <source>
        <dbReference type="ARBA" id="ARBA00022989"/>
    </source>
</evidence>
<name>A0A9N9WSN9_9DIPT</name>
<comment type="subcellular location">
    <subcellularLocation>
        <location evidence="1 6">Membrane</location>
        <topology evidence="1 6">Multi-pass membrane protein</topology>
    </subcellularLocation>
</comment>
<reference evidence="8" key="2">
    <citation type="submission" date="2022-10" db="EMBL/GenBank/DDBJ databases">
        <authorList>
            <consortium name="ENA_rothamsted_submissions"/>
            <consortium name="culmorum"/>
            <person name="King R."/>
        </authorList>
    </citation>
    <scope>NUCLEOTIDE SEQUENCE</scope>
</reference>
<feature type="transmembrane region" description="Helical" evidence="6">
    <location>
        <begin position="308"/>
        <end position="327"/>
    </location>
</feature>
<dbReference type="Proteomes" id="UP001153620">
    <property type="component" value="Chromosome 2"/>
</dbReference>
<evidence type="ECO:0000313" key="8">
    <source>
        <dbReference type="EMBL" id="CAG9804369.1"/>
    </source>
</evidence>
<dbReference type="EMBL" id="OU895878">
    <property type="protein sequence ID" value="CAG9804369.1"/>
    <property type="molecule type" value="Genomic_DNA"/>
</dbReference>
<comment type="caution">
    <text evidence="6">Lacks conserved residue(s) required for the propagation of feature annotation.</text>
</comment>
<evidence type="ECO:0000256" key="3">
    <source>
        <dbReference type="ARBA" id="ARBA00022692"/>
    </source>
</evidence>
<sequence>MFLGRKSNQYWKFLTIVLLFVLLVTQINADLAPNEDDEGTNEKIDLEQKPSEDGTKAQTPKTNLGFIHAFIASFSVIIVSEIGDKTFFIAAIMSMKYPRLTVFGGAITALALMTVLSAVFGMVFIQFIPPSITRWVSVGLFVVFGLKMLHEGWKMTSTDAAEEMEEVQADIRKREDELTQSMLALERRNQTEIILDSEPNMTNNILANGIHAENKMLNKDTRSSQDAEAGGARKKASPFTLLFKIFMQAFTMTFVAEWGDRSQITTIILAARENLWGVILGGIIGHSICTGLGVIGGRIIAQKISVRTVTIVGGIVFLIFAITSSIWDPNDSVGGPEPASNTGGN</sequence>
<feature type="transmembrane region" description="Helical" evidence="6">
    <location>
        <begin position="276"/>
        <end position="296"/>
    </location>
</feature>
<dbReference type="GO" id="GO:0032472">
    <property type="term" value="P:Golgi calcium ion transport"/>
    <property type="evidence" value="ECO:0007669"/>
    <property type="project" value="TreeGrafter"/>
</dbReference>
<dbReference type="PROSITE" id="PS01214">
    <property type="entry name" value="UPF0016"/>
    <property type="match status" value="1"/>
</dbReference>
<evidence type="ECO:0000256" key="6">
    <source>
        <dbReference type="RuleBase" id="RU365102"/>
    </source>
</evidence>
<evidence type="ECO:0000256" key="2">
    <source>
        <dbReference type="ARBA" id="ARBA00009190"/>
    </source>
</evidence>
<dbReference type="GO" id="GO:0005794">
    <property type="term" value="C:Golgi apparatus"/>
    <property type="evidence" value="ECO:0007669"/>
    <property type="project" value="TreeGrafter"/>
</dbReference>
<feature type="region of interest" description="Disordered" evidence="7">
    <location>
        <begin position="34"/>
        <end position="59"/>
    </location>
</feature>
<gene>
    <name evidence="8" type="ORF">CHIRRI_LOCUS7259</name>
</gene>
<feature type="signal peptide" evidence="6">
    <location>
        <begin position="1"/>
        <end position="29"/>
    </location>
</feature>
<organism evidence="8 9">
    <name type="scientific">Chironomus riparius</name>
    <dbReference type="NCBI Taxonomy" id="315576"/>
    <lineage>
        <taxon>Eukaryota</taxon>
        <taxon>Metazoa</taxon>
        <taxon>Ecdysozoa</taxon>
        <taxon>Arthropoda</taxon>
        <taxon>Hexapoda</taxon>
        <taxon>Insecta</taxon>
        <taxon>Pterygota</taxon>
        <taxon>Neoptera</taxon>
        <taxon>Endopterygota</taxon>
        <taxon>Diptera</taxon>
        <taxon>Nematocera</taxon>
        <taxon>Chironomoidea</taxon>
        <taxon>Chironomidae</taxon>
        <taxon>Chironominae</taxon>
        <taxon>Chironomus</taxon>
    </lineage>
</organism>
<dbReference type="AlphaFoldDB" id="A0A9N9WSN9"/>
<reference evidence="8" key="1">
    <citation type="submission" date="2022-01" db="EMBL/GenBank/DDBJ databases">
        <authorList>
            <person name="King R."/>
        </authorList>
    </citation>
    <scope>NUCLEOTIDE SEQUENCE</scope>
</reference>
<keyword evidence="3 6" id="KW-0812">Transmembrane</keyword>
<feature type="compositionally biased region" description="Basic and acidic residues" evidence="7">
    <location>
        <begin position="40"/>
        <end position="55"/>
    </location>
</feature>
<evidence type="ECO:0000256" key="5">
    <source>
        <dbReference type="ARBA" id="ARBA00023136"/>
    </source>
</evidence>
<comment type="similarity">
    <text evidence="2 6">Belongs to the GDT1 family.</text>
</comment>
<dbReference type="PANTHER" id="PTHR12608">
    <property type="entry name" value="TRANSMEMBRANE PROTEIN HTP-1 RELATED"/>
    <property type="match status" value="1"/>
</dbReference>
<dbReference type="Pfam" id="PF01169">
    <property type="entry name" value="GDT1"/>
    <property type="match status" value="2"/>
</dbReference>
<keyword evidence="6" id="KW-0732">Signal</keyword>
<feature type="transmembrane region" description="Helical" evidence="6">
    <location>
        <begin position="100"/>
        <end position="126"/>
    </location>
</feature>
<dbReference type="InterPro" id="IPR001727">
    <property type="entry name" value="GDT1-like"/>
</dbReference>
<evidence type="ECO:0000313" key="9">
    <source>
        <dbReference type="Proteomes" id="UP001153620"/>
    </source>
</evidence>
<evidence type="ECO:0000256" key="7">
    <source>
        <dbReference type="SAM" id="MobiDB-lite"/>
    </source>
</evidence>
<evidence type="ECO:0000256" key="1">
    <source>
        <dbReference type="ARBA" id="ARBA00004141"/>
    </source>
</evidence>
<keyword evidence="5 6" id="KW-0472">Membrane</keyword>
<dbReference type="PANTHER" id="PTHR12608:SF1">
    <property type="entry name" value="TRANSMEMBRANE PROTEIN 165"/>
    <property type="match status" value="1"/>
</dbReference>
<feature type="chain" id="PRO_5040530901" description="GDT1 family protein" evidence="6">
    <location>
        <begin position="30"/>
        <end position="345"/>
    </location>
</feature>
<dbReference type="InterPro" id="IPR049555">
    <property type="entry name" value="GDT1-like_CS"/>
</dbReference>
<accession>A0A9N9WSN9</accession>
<keyword evidence="4 6" id="KW-1133">Transmembrane helix</keyword>
<dbReference type="GO" id="GO:0015085">
    <property type="term" value="F:calcium ion transmembrane transporter activity"/>
    <property type="evidence" value="ECO:0007669"/>
    <property type="project" value="TreeGrafter"/>
</dbReference>